<name>A0A1J5P998_9ZZZZ</name>
<protein>
    <recommendedName>
        <fullName evidence="2">Porin</fullName>
    </recommendedName>
</protein>
<comment type="caution">
    <text evidence="1">The sequence shown here is derived from an EMBL/GenBank/DDBJ whole genome shotgun (WGS) entry which is preliminary data.</text>
</comment>
<proteinExistence type="predicted"/>
<accession>A0A1J5P998</accession>
<dbReference type="EMBL" id="MLJW01006000">
    <property type="protein sequence ID" value="OIQ67328.1"/>
    <property type="molecule type" value="Genomic_DNA"/>
</dbReference>
<sequence>MGYNFIDLFPTVIGQLMQPNFYNSGRTYPFNPATGGYLVPSSDLSSGNGFRYPGVEAFDWFRVKRNIELSYGAMVGQYGNQLESDSANGPIFAGRVQLSYLYGGGGSLFRNDLTGFAWYQQARPQLNGARSTMKREGFGATYRRGYMEAGGKSLKVEYMQGSGNIMAPAVFNQSPALLPAQYQTTFYPGSENKASGYYFTAGLFVTDKIELNARYDYYDRLSNIPSQERIFKNTGVGVQYHFSPLTRVVADYFVRKIDIPNPNAIGAPGSPQLTLAKNIANSIGNEFDIYAIFAF</sequence>
<dbReference type="SUPFAM" id="SSF56935">
    <property type="entry name" value="Porins"/>
    <property type="match status" value="1"/>
</dbReference>
<dbReference type="InterPro" id="IPR023614">
    <property type="entry name" value="Porin_dom_sf"/>
</dbReference>
<evidence type="ECO:0008006" key="2">
    <source>
        <dbReference type="Google" id="ProtNLM"/>
    </source>
</evidence>
<dbReference type="Gene3D" id="2.40.160.10">
    <property type="entry name" value="Porin"/>
    <property type="match status" value="1"/>
</dbReference>
<reference evidence="1" key="1">
    <citation type="submission" date="2016-10" db="EMBL/GenBank/DDBJ databases">
        <title>Sequence of Gallionella enrichment culture.</title>
        <authorList>
            <person name="Poehlein A."/>
            <person name="Muehling M."/>
            <person name="Daniel R."/>
        </authorList>
    </citation>
    <scope>NUCLEOTIDE SEQUENCE</scope>
</reference>
<gene>
    <name evidence="1" type="ORF">GALL_510940</name>
</gene>
<evidence type="ECO:0000313" key="1">
    <source>
        <dbReference type="EMBL" id="OIQ67328.1"/>
    </source>
</evidence>
<organism evidence="1">
    <name type="scientific">mine drainage metagenome</name>
    <dbReference type="NCBI Taxonomy" id="410659"/>
    <lineage>
        <taxon>unclassified sequences</taxon>
        <taxon>metagenomes</taxon>
        <taxon>ecological metagenomes</taxon>
    </lineage>
</organism>
<dbReference type="AlphaFoldDB" id="A0A1J5P998"/>